<name>A0A285SK44_9BACL</name>
<proteinExistence type="predicted"/>
<feature type="chain" id="PRO_5039178917" evidence="1">
    <location>
        <begin position="21"/>
        <end position="408"/>
    </location>
</feature>
<protein>
    <submittedName>
        <fullName evidence="2">Uncharacterized protein DUF5068</fullName>
    </submittedName>
</protein>
<reference evidence="3" key="1">
    <citation type="submission" date="2017-08" db="EMBL/GenBank/DDBJ databases">
        <authorList>
            <person name="Varghese N."/>
            <person name="Submissions S."/>
        </authorList>
    </citation>
    <scope>NUCLEOTIDE SEQUENCE [LARGE SCALE GENOMIC DNA]</scope>
    <source>
        <strain evidence="3">JC22</strain>
    </source>
</reference>
<dbReference type="InterPro" id="IPR031888">
    <property type="entry name" value="DUF5068"/>
</dbReference>
<keyword evidence="3" id="KW-1185">Reference proteome</keyword>
<dbReference type="Pfam" id="PF16781">
    <property type="entry name" value="DUF5068"/>
    <property type="match status" value="1"/>
</dbReference>
<accession>A0A285SK44</accession>
<evidence type="ECO:0000313" key="2">
    <source>
        <dbReference type="EMBL" id="SOC08330.1"/>
    </source>
</evidence>
<sequence length="408" mass="45835">MGMNKLALFGTILTALLLGACGSDTDVKEEVVKPVTAEDQKEDAIETEKESNSNDDGAILNPFIAKDLNADVEVVYTNKNPELKHEFSKDVTIQIDEYQIVHVSNMNESSKTNFDGEDEGYVLTYKMTLVNNSEEDVYYAGGVSLLSDDGVDYIIPRQHLVDRDQWLKDDSSENFSQYSKGQTFTGMNAHSMTKAQFEKLSSPTLKIDALFLNDDVSQKLGEDVIFKIPFNEEGVEKAAFSSQLYQDKMTTDNIAEKELIFDKADINETKEIDGVKVTLNGVQYANITPTEAYKDSFSDFGESGVVALTAKITVENGSDTPFDKFFVDRKLIIDENRGTMFNQGMLEPSYRGIFNPGEKAEFLTVFLFRKDEFDIFKKFELVVGPLKDSEANPLFKEKTITFVLPMKK</sequence>
<gene>
    <name evidence="2" type="ORF">SAMN05880501_10561</name>
</gene>
<dbReference type="OrthoDB" id="2138699at2"/>
<dbReference type="PROSITE" id="PS51257">
    <property type="entry name" value="PROKAR_LIPOPROTEIN"/>
    <property type="match status" value="1"/>
</dbReference>
<dbReference type="EMBL" id="OBMQ01000005">
    <property type="protein sequence ID" value="SOC08330.1"/>
    <property type="molecule type" value="Genomic_DNA"/>
</dbReference>
<feature type="signal peptide" evidence="1">
    <location>
        <begin position="1"/>
        <end position="20"/>
    </location>
</feature>
<evidence type="ECO:0000256" key="1">
    <source>
        <dbReference type="SAM" id="SignalP"/>
    </source>
</evidence>
<dbReference type="Proteomes" id="UP000219636">
    <property type="component" value="Unassembled WGS sequence"/>
</dbReference>
<organism evidence="2 3">
    <name type="scientific">Ureibacillus xyleni</name>
    <dbReference type="NCBI Taxonomy" id="614648"/>
    <lineage>
        <taxon>Bacteria</taxon>
        <taxon>Bacillati</taxon>
        <taxon>Bacillota</taxon>
        <taxon>Bacilli</taxon>
        <taxon>Bacillales</taxon>
        <taxon>Caryophanaceae</taxon>
        <taxon>Ureibacillus</taxon>
    </lineage>
</organism>
<evidence type="ECO:0000313" key="3">
    <source>
        <dbReference type="Proteomes" id="UP000219636"/>
    </source>
</evidence>
<dbReference type="AlphaFoldDB" id="A0A285SK44"/>
<dbReference type="Gene3D" id="2.60.40.4170">
    <property type="match status" value="1"/>
</dbReference>
<keyword evidence="1" id="KW-0732">Signal</keyword>
<dbReference type="RefSeq" id="WP_097073330.1">
    <property type="nucleotide sequence ID" value="NZ_OBMQ01000005.1"/>
</dbReference>